<dbReference type="Proteomes" id="UP000253922">
    <property type="component" value="Unassembled WGS sequence"/>
</dbReference>
<reference evidence="3 5" key="3">
    <citation type="journal article" date="2018" name="Nat. Biotechnol.">
        <title>A standardized bacterial taxonomy based on genome phylogeny substantially revises the tree of life.</title>
        <authorList>
            <person name="Parks D.H."/>
            <person name="Chuvochina M."/>
            <person name="Waite D.W."/>
            <person name="Rinke C."/>
            <person name="Skarshewski A."/>
            <person name="Chaumeil P.A."/>
            <person name="Hugenholtz P."/>
        </authorList>
    </citation>
    <scope>NUCLEOTIDE SEQUENCE [LARGE SCALE GENOMIC DNA]</scope>
    <source>
        <strain evidence="3">UBA8781</strain>
    </source>
</reference>
<reference evidence="4" key="2">
    <citation type="submission" date="2015-07" db="EMBL/GenBank/DDBJ databases">
        <title>Draft Genome Sequences of Anaerolinea thermolimosa IMO-1, Bellilinea caldifistulae GOMI-1, Leptolinea tardivitalis YMTK-2, Levilinea saccharolytica KIBI-1,Longilinea arvoryzae KOME-1, Previously Described as Members of the Anaerolineaceae (Chloroflexi).</title>
        <authorList>
            <person name="Sekiguchi Y."/>
            <person name="Ohashi A."/>
            <person name="Matsuura N."/>
            <person name="Tourlousse M.D."/>
        </authorList>
    </citation>
    <scope>NUCLEOTIDE SEQUENCE [LARGE SCALE GENOMIC DNA]</scope>
    <source>
        <strain evidence="4">IMO-1</strain>
    </source>
</reference>
<dbReference type="EMBL" id="DF967967">
    <property type="protein sequence ID" value="GAP08631.1"/>
    <property type="molecule type" value="Genomic_DNA"/>
</dbReference>
<protein>
    <submittedName>
        <fullName evidence="3">Lactate utilization protein</fullName>
    </submittedName>
    <submittedName>
        <fullName evidence="2">Uncharacterized ACR, YkgG family COG1556</fullName>
    </submittedName>
</protein>
<dbReference type="PANTHER" id="PTHR36179:SF2">
    <property type="entry name" value="LUD DOMAIN-CONTAINING PROTEIN"/>
    <property type="match status" value="1"/>
</dbReference>
<dbReference type="Gene3D" id="3.40.50.10420">
    <property type="entry name" value="NagB/RpiA/CoA transferase-like"/>
    <property type="match status" value="1"/>
</dbReference>
<evidence type="ECO:0000313" key="3">
    <source>
        <dbReference type="EMBL" id="HCE17715.1"/>
    </source>
</evidence>
<evidence type="ECO:0000259" key="1">
    <source>
        <dbReference type="Pfam" id="PF02589"/>
    </source>
</evidence>
<sequence>MTEKMATIDAKYAQLASDEQIERTRQALESNGIRTVVVENRQEARKKLLELLPEKAEVFLGSSVTLQELGVSEDIDHSGRYDSVRVRLAKMDRATQGREMVKMGAVPEYMVGSVHAVTESGSVLIASNTGSQLAGYAASAAHVIWVVGTQKIVPTLEEGFRRIENYCLPLEDERALQAYGMHSNISKVLIVHREVMPGRTTMILVKEKLGF</sequence>
<evidence type="ECO:0000313" key="2">
    <source>
        <dbReference type="EMBL" id="GAP08631.1"/>
    </source>
</evidence>
<dbReference type="OrthoDB" id="4941530at2"/>
<proteinExistence type="predicted"/>
<keyword evidence="4" id="KW-1185">Reference proteome</keyword>
<name>A0A3D1JHK8_9CHLR</name>
<reference evidence="2" key="1">
    <citation type="journal article" date="2015" name="Genome Announc.">
        <title>Draft Genome Sequences of Anaerolinea thermolimosa IMO-1, Bellilinea caldifistulae GOMI-1, Leptolinea tardivitalis YMTK-2, Levilinea saccharolytica KIBI-1, Longilinea arvoryzae KOME-1, Previously Described as Members of the Class Anaerolineae (Chloroflexi).</title>
        <authorList>
            <person name="Matsuura N."/>
            <person name="Tourlousse M.D."/>
            <person name="Ohashi A."/>
            <person name="Hugenholtz P."/>
            <person name="Sekiguchi Y."/>
        </authorList>
    </citation>
    <scope>NUCLEOTIDE SEQUENCE</scope>
    <source>
        <strain evidence="2">IMO-1</strain>
    </source>
</reference>
<dbReference type="PANTHER" id="PTHR36179">
    <property type="entry name" value="LUD_DOM DOMAIN-CONTAINING PROTEIN"/>
    <property type="match status" value="1"/>
</dbReference>
<dbReference type="EMBL" id="DPBP01000030">
    <property type="protein sequence ID" value="HCE17715.1"/>
    <property type="molecule type" value="Genomic_DNA"/>
</dbReference>
<dbReference type="InterPro" id="IPR003741">
    <property type="entry name" value="LUD_dom"/>
</dbReference>
<dbReference type="STRING" id="229919.GCA_001050195_03470"/>
<dbReference type="InterPro" id="IPR037171">
    <property type="entry name" value="NagB/RpiA_transferase-like"/>
</dbReference>
<dbReference type="SUPFAM" id="SSF100950">
    <property type="entry name" value="NagB/RpiA/CoA transferase-like"/>
    <property type="match status" value="1"/>
</dbReference>
<accession>A0A3D1JHK8</accession>
<evidence type="ECO:0000313" key="4">
    <source>
        <dbReference type="Proteomes" id="UP000253922"/>
    </source>
</evidence>
<dbReference type="Proteomes" id="UP000264141">
    <property type="component" value="Unassembled WGS sequence"/>
</dbReference>
<feature type="domain" description="LUD" evidence="1">
    <location>
        <begin position="21"/>
        <end position="174"/>
    </location>
</feature>
<gene>
    <name evidence="2" type="ORF">ATHL_03536</name>
    <name evidence="3" type="ORF">DEQ80_07640</name>
</gene>
<evidence type="ECO:0000313" key="5">
    <source>
        <dbReference type="Proteomes" id="UP000264141"/>
    </source>
</evidence>
<organism evidence="3 5">
    <name type="scientific">Anaerolinea thermolimosa</name>
    <dbReference type="NCBI Taxonomy" id="229919"/>
    <lineage>
        <taxon>Bacteria</taxon>
        <taxon>Bacillati</taxon>
        <taxon>Chloroflexota</taxon>
        <taxon>Anaerolineae</taxon>
        <taxon>Anaerolineales</taxon>
        <taxon>Anaerolineaceae</taxon>
        <taxon>Anaerolinea</taxon>
    </lineage>
</organism>
<dbReference type="RefSeq" id="WP_062196368.1">
    <property type="nucleotide sequence ID" value="NZ_DF967967.1"/>
</dbReference>
<dbReference type="AlphaFoldDB" id="A0A3D1JHK8"/>
<dbReference type="Pfam" id="PF02589">
    <property type="entry name" value="LUD_dom"/>
    <property type="match status" value="1"/>
</dbReference>
<dbReference type="InterPro" id="IPR024185">
    <property type="entry name" value="FTHF_cligase-like_sf"/>
</dbReference>